<organism evidence="1">
    <name type="scientific">hydrothermal vent metagenome</name>
    <dbReference type="NCBI Taxonomy" id="652676"/>
    <lineage>
        <taxon>unclassified sequences</taxon>
        <taxon>metagenomes</taxon>
        <taxon>ecological metagenomes</taxon>
    </lineage>
</organism>
<evidence type="ECO:0000313" key="1">
    <source>
        <dbReference type="EMBL" id="VAW28066.1"/>
    </source>
</evidence>
<name>A0A3B0V7Z0_9ZZZZ</name>
<protein>
    <submittedName>
        <fullName evidence="1">Uncharacterized protein</fullName>
    </submittedName>
</protein>
<sequence>MAKGIRKSIWATFFMLLFVGILPLNFVKAAVMDPSGSGSGPVLEVEDQYVAGEVLVKISPSAASTRAVQKSKQGLTIESL</sequence>
<dbReference type="EMBL" id="UOES01000343">
    <property type="protein sequence ID" value="VAW28066.1"/>
    <property type="molecule type" value="Genomic_DNA"/>
</dbReference>
<accession>A0A3B0V7Z0</accession>
<proteinExistence type="predicted"/>
<dbReference type="AlphaFoldDB" id="A0A3B0V7Z0"/>
<reference evidence="1" key="1">
    <citation type="submission" date="2018-06" db="EMBL/GenBank/DDBJ databases">
        <authorList>
            <person name="Zhirakovskaya E."/>
        </authorList>
    </citation>
    <scope>NUCLEOTIDE SEQUENCE</scope>
</reference>
<feature type="non-terminal residue" evidence="1">
    <location>
        <position position="80"/>
    </location>
</feature>
<gene>
    <name evidence="1" type="ORF">MNBD_BACTEROID06-1177</name>
</gene>